<name>A0A9W9TAK6_9EURO</name>
<proteinExistence type="predicted"/>
<comment type="caution">
    <text evidence="1">The sequence shown here is derived from an EMBL/GenBank/DDBJ whole genome shotgun (WGS) entry which is preliminary data.</text>
</comment>
<dbReference type="AlphaFoldDB" id="A0A9W9TAK6"/>
<dbReference type="RefSeq" id="XP_058311157.1">
    <property type="nucleotide sequence ID" value="XM_058448813.1"/>
</dbReference>
<dbReference type="OrthoDB" id="4321613at2759"/>
<dbReference type="EMBL" id="JAPQKR010000005">
    <property type="protein sequence ID" value="KAJ5215344.1"/>
    <property type="molecule type" value="Genomic_DNA"/>
</dbReference>
<dbReference type="Proteomes" id="UP001150904">
    <property type="component" value="Unassembled WGS sequence"/>
</dbReference>
<sequence>MSSHQFSSPVPFDGLVLLESFFGESDHARTVIKRTFAILVVEPIMRKRATIYIPSPVSAFLWYDYLTTSASYQAIDELFGSSYHRVTDGKSVKVECLSEPKIPFFATHEIFLIPSKAVYCPFNNISLANHTVVCGPLKGRWQVEELNTLRRHGWTIHHYAAGEMLDDFSNLQIQSELSLENGRLFLDEHTAVIEYDKMEDDGLISASTELRARDDAGIEVGFFGLGF</sequence>
<gene>
    <name evidence="1" type="ORF">N7498_001751</name>
</gene>
<keyword evidence="2" id="KW-1185">Reference proteome</keyword>
<reference evidence="1" key="2">
    <citation type="journal article" date="2023" name="IMA Fungus">
        <title>Comparative genomic study of the Penicillium genus elucidates a diverse pangenome and 15 lateral gene transfer events.</title>
        <authorList>
            <person name="Petersen C."/>
            <person name="Sorensen T."/>
            <person name="Nielsen M.R."/>
            <person name="Sondergaard T.E."/>
            <person name="Sorensen J.L."/>
            <person name="Fitzpatrick D.A."/>
            <person name="Frisvad J.C."/>
            <person name="Nielsen K.L."/>
        </authorList>
    </citation>
    <scope>NUCLEOTIDE SEQUENCE</scope>
    <source>
        <strain evidence="1">IBT 15544</strain>
    </source>
</reference>
<accession>A0A9W9TAK6</accession>
<organism evidence="1 2">
    <name type="scientific">Penicillium cinerascens</name>
    <dbReference type="NCBI Taxonomy" id="70096"/>
    <lineage>
        <taxon>Eukaryota</taxon>
        <taxon>Fungi</taxon>
        <taxon>Dikarya</taxon>
        <taxon>Ascomycota</taxon>
        <taxon>Pezizomycotina</taxon>
        <taxon>Eurotiomycetes</taxon>
        <taxon>Eurotiomycetidae</taxon>
        <taxon>Eurotiales</taxon>
        <taxon>Aspergillaceae</taxon>
        <taxon>Penicillium</taxon>
    </lineage>
</organism>
<evidence type="ECO:0000313" key="1">
    <source>
        <dbReference type="EMBL" id="KAJ5215344.1"/>
    </source>
</evidence>
<protein>
    <submittedName>
        <fullName evidence="1">Uncharacterized protein</fullName>
    </submittedName>
</protein>
<dbReference type="GeneID" id="83176114"/>
<evidence type="ECO:0000313" key="2">
    <source>
        <dbReference type="Proteomes" id="UP001150904"/>
    </source>
</evidence>
<reference evidence="1" key="1">
    <citation type="submission" date="2022-12" db="EMBL/GenBank/DDBJ databases">
        <authorList>
            <person name="Petersen C."/>
        </authorList>
    </citation>
    <scope>NUCLEOTIDE SEQUENCE</scope>
    <source>
        <strain evidence="1">IBT 15544</strain>
    </source>
</reference>